<dbReference type="FunFam" id="4.10.860.10:FF:000001">
    <property type="entry name" value="Eukaryotic translation initiation factor 3 subunit A"/>
    <property type="match status" value="1"/>
</dbReference>
<dbReference type="PANTHER" id="PTHR14005:SF0">
    <property type="entry name" value="EUKARYOTIC TRANSLATION INITIATION FACTOR 3 SUBUNIT A"/>
    <property type="match status" value="1"/>
</dbReference>
<dbReference type="GO" id="GO:0001732">
    <property type="term" value="P:formation of cytoplasmic translation initiation complex"/>
    <property type="evidence" value="ECO:0007669"/>
    <property type="project" value="UniProtKB-UniRule"/>
</dbReference>
<comment type="subcellular location">
    <subcellularLocation>
        <location evidence="1 6">Cytoplasm</location>
    </subcellularLocation>
</comment>
<dbReference type="GO" id="GO:0071540">
    <property type="term" value="C:eukaryotic translation initiation factor 3 complex, eIF3e"/>
    <property type="evidence" value="ECO:0007669"/>
    <property type="project" value="TreeGrafter"/>
</dbReference>
<dbReference type="HAMAP" id="MF_03000">
    <property type="entry name" value="eIF3a"/>
    <property type="match status" value="1"/>
</dbReference>
<dbReference type="GO" id="GO:0016282">
    <property type="term" value="C:eukaryotic 43S preinitiation complex"/>
    <property type="evidence" value="ECO:0007669"/>
    <property type="project" value="UniProtKB-UniRule"/>
</dbReference>
<dbReference type="Pfam" id="PF01399">
    <property type="entry name" value="PCI"/>
    <property type="match status" value="1"/>
</dbReference>
<evidence type="ECO:0000313" key="10">
    <source>
        <dbReference type="Proteomes" id="UP000218231"/>
    </source>
</evidence>
<keyword evidence="5 6" id="KW-0648">Protein biosynthesis</keyword>
<name>A0A2A2LIZ7_9BILA</name>
<dbReference type="GO" id="GO:0071541">
    <property type="term" value="C:eukaryotic translation initiation factor 3 complex, eIF3m"/>
    <property type="evidence" value="ECO:0007669"/>
    <property type="project" value="TreeGrafter"/>
</dbReference>
<dbReference type="PROSITE" id="PS50250">
    <property type="entry name" value="PCI"/>
    <property type="match status" value="1"/>
</dbReference>
<evidence type="ECO:0000256" key="3">
    <source>
        <dbReference type="ARBA" id="ARBA00022540"/>
    </source>
</evidence>
<evidence type="ECO:0000256" key="4">
    <source>
        <dbReference type="ARBA" id="ARBA00022884"/>
    </source>
</evidence>
<dbReference type="Pfam" id="PF22591">
    <property type="entry name" value="eIF3a_PCI_TPR-like"/>
    <property type="match status" value="1"/>
</dbReference>
<dbReference type="InterPro" id="IPR027512">
    <property type="entry name" value="EIF3A"/>
</dbReference>
<dbReference type="GO" id="GO:0033290">
    <property type="term" value="C:eukaryotic 48S preinitiation complex"/>
    <property type="evidence" value="ECO:0007669"/>
    <property type="project" value="UniProtKB-UniRule"/>
</dbReference>
<keyword evidence="6" id="KW-0175">Coiled coil</keyword>
<dbReference type="STRING" id="2018661.A0A2A2LIZ7"/>
<evidence type="ECO:0000256" key="2">
    <source>
        <dbReference type="ARBA" id="ARBA00022490"/>
    </source>
</evidence>
<dbReference type="InterPro" id="IPR000717">
    <property type="entry name" value="PCI_dom"/>
</dbReference>
<dbReference type="InterPro" id="IPR054711">
    <property type="entry name" value="eIF3a_PCI_TPR-like"/>
</dbReference>
<dbReference type="EMBL" id="LIAE01006707">
    <property type="protein sequence ID" value="PAV86007.1"/>
    <property type="molecule type" value="Genomic_DNA"/>
</dbReference>
<comment type="caution">
    <text evidence="9">The sequence shown here is derived from an EMBL/GenBank/DDBJ whole genome shotgun (WGS) entry which is preliminary data.</text>
</comment>
<evidence type="ECO:0000256" key="5">
    <source>
        <dbReference type="ARBA" id="ARBA00022917"/>
    </source>
</evidence>
<feature type="compositionally biased region" description="Polar residues" evidence="7">
    <location>
        <begin position="910"/>
        <end position="919"/>
    </location>
</feature>
<gene>
    <name evidence="9" type="ORF">WR25_26499</name>
</gene>
<dbReference type="AlphaFoldDB" id="A0A2A2LIZ7"/>
<reference evidence="9 10" key="1">
    <citation type="journal article" date="2017" name="Curr. Biol.">
        <title>Genome architecture and evolution of a unichromosomal asexual nematode.</title>
        <authorList>
            <person name="Fradin H."/>
            <person name="Zegar C."/>
            <person name="Gutwein M."/>
            <person name="Lucas J."/>
            <person name="Kovtun M."/>
            <person name="Corcoran D."/>
            <person name="Baugh L.R."/>
            <person name="Kiontke K."/>
            <person name="Gunsalus K."/>
            <person name="Fitch D.H."/>
            <person name="Piano F."/>
        </authorList>
    </citation>
    <scope>NUCLEOTIDE SEQUENCE [LARGE SCALE GENOMIC DNA]</scope>
    <source>
        <strain evidence="9">PF1309</strain>
    </source>
</reference>
<feature type="compositionally biased region" description="Low complexity" evidence="7">
    <location>
        <begin position="883"/>
        <end position="894"/>
    </location>
</feature>
<dbReference type="GO" id="GO:0003743">
    <property type="term" value="F:translation initiation factor activity"/>
    <property type="evidence" value="ECO:0007669"/>
    <property type="project" value="UniProtKB-UniRule"/>
</dbReference>
<feature type="domain" description="PCI" evidence="8">
    <location>
        <begin position="321"/>
        <end position="500"/>
    </location>
</feature>
<keyword evidence="2 6" id="KW-0963">Cytoplasm</keyword>
<comment type="function">
    <text evidence="6">RNA-binding component of the eukaryotic translation initiation factor 3 (eIF-3) complex, which is involved in protein synthesis of a specialized repertoire of mRNAs and, together with other initiation factors, stimulates binding of mRNA and methionyl-tRNAi to the 40S ribosome. The eIF-3 complex specifically targets and initiates translation of a subset of mRNAs involved in cell proliferation.</text>
</comment>
<proteinExistence type="inferred from homology"/>
<evidence type="ECO:0000256" key="6">
    <source>
        <dbReference type="HAMAP-Rule" id="MF_03000"/>
    </source>
</evidence>
<dbReference type="OrthoDB" id="18884at2759"/>
<dbReference type="SMART" id="SM00088">
    <property type="entry name" value="PINT"/>
    <property type="match status" value="1"/>
</dbReference>
<comment type="similarity">
    <text evidence="6">Belongs to the eIF-3 subunit A family.</text>
</comment>
<keyword evidence="3 6" id="KW-0396">Initiation factor</keyword>
<keyword evidence="10" id="KW-1185">Reference proteome</keyword>
<dbReference type="Proteomes" id="UP000218231">
    <property type="component" value="Unassembled WGS sequence"/>
</dbReference>
<dbReference type="GO" id="GO:0043614">
    <property type="term" value="C:multi-eIF complex"/>
    <property type="evidence" value="ECO:0007669"/>
    <property type="project" value="TreeGrafter"/>
</dbReference>
<feature type="coiled-coil region" evidence="6">
    <location>
        <begin position="554"/>
        <end position="641"/>
    </location>
</feature>
<evidence type="ECO:0000313" key="9">
    <source>
        <dbReference type="EMBL" id="PAV86007.1"/>
    </source>
</evidence>
<organism evidence="9 10">
    <name type="scientific">Diploscapter pachys</name>
    <dbReference type="NCBI Taxonomy" id="2018661"/>
    <lineage>
        <taxon>Eukaryota</taxon>
        <taxon>Metazoa</taxon>
        <taxon>Ecdysozoa</taxon>
        <taxon>Nematoda</taxon>
        <taxon>Chromadorea</taxon>
        <taxon>Rhabditida</taxon>
        <taxon>Rhabditina</taxon>
        <taxon>Rhabditomorpha</taxon>
        <taxon>Rhabditoidea</taxon>
        <taxon>Rhabditidae</taxon>
        <taxon>Diploscapter</taxon>
    </lineage>
</organism>
<feature type="region of interest" description="Disordered" evidence="7">
    <location>
        <begin position="817"/>
        <end position="964"/>
    </location>
</feature>
<dbReference type="GO" id="GO:0002188">
    <property type="term" value="P:translation reinitiation"/>
    <property type="evidence" value="ECO:0007669"/>
    <property type="project" value="TreeGrafter"/>
</dbReference>
<evidence type="ECO:0000256" key="7">
    <source>
        <dbReference type="SAM" id="MobiDB-lite"/>
    </source>
</evidence>
<evidence type="ECO:0000259" key="8">
    <source>
        <dbReference type="PROSITE" id="PS50250"/>
    </source>
</evidence>
<dbReference type="Gene3D" id="4.10.860.10">
    <property type="entry name" value="UVR domain"/>
    <property type="match status" value="1"/>
</dbReference>
<feature type="compositionally biased region" description="Basic and acidic residues" evidence="7">
    <location>
        <begin position="898"/>
        <end position="909"/>
    </location>
</feature>
<dbReference type="PANTHER" id="PTHR14005">
    <property type="entry name" value="EUKARYOTIC TRANSLATION INITIATION FACTOR 3, THETA SUBUNIT"/>
    <property type="match status" value="1"/>
</dbReference>
<evidence type="ECO:0000256" key="1">
    <source>
        <dbReference type="ARBA" id="ARBA00004496"/>
    </source>
</evidence>
<keyword evidence="4 6" id="KW-0694">RNA-binding</keyword>
<protein>
    <recommendedName>
        <fullName evidence="6">Eukaryotic translation initiation factor 3 subunit A</fullName>
        <shortName evidence="6">eIF3a</shortName>
    </recommendedName>
    <alternativeName>
        <fullName evidence="6">Eukaryotic translation initiation factor 3 subunit 10</fullName>
    </alternativeName>
</protein>
<dbReference type="GO" id="GO:0003729">
    <property type="term" value="F:mRNA binding"/>
    <property type="evidence" value="ECO:0007669"/>
    <property type="project" value="TreeGrafter"/>
</dbReference>
<comment type="subunit">
    <text evidence="6">Component of the eukaryotic translation initiation factor 3 (eIF-3) complex.</text>
</comment>
<sequence>MPTNFFHKPENALKRAEELINVGKEADALDTLHDTIKAKRHKQQWSQTHELIMLKHLELCVLLKKQHVAKDALFQYKAITQQINVKSLETVIEFFLKLAEQKTLDAQKTSIEKVEEIDDLDQGDISETLLLAVVSGAAAQDRMDRTVLAPWLRFLWDSYRNCLELLRNNAQVEPLYHNIARLSFKFCQKYQRRTEFRKLCDLMRLHLNQIQKQQHLTHGVKLSSAESLAMMQETRLHQLDTAITMELWQEAYRSAEDVHSMMQLSKDKDKRMVKPASYVNYYDKLALVFWKAGNRLFHAAALLQKYTIYKDMKKSFTQEEAQEQASRVLLATLSIPDGADAPSDLTRHLDIEDQHIANIRMLSNLLRLSVAPTRAGILKECSRLNLPEVANEPTRNLYKLLENNFAPLRMASDMETLLTKVESADHRQYIEALRMVVATKTLKQISVMYDAISWSRVRKVIPYYNDIELERLVVDVAKHRYVRAQIDHRGQCLRFGAADATLAGGVDLEDAGGFTGDDTQLGVEGIRSHLELMYNKLRAAVDILDGDKKKEELLEKVKHHAKQYELNKQNEINRIVGRAKKIEHYKEIKEKERQEQTRAAQIEREKREEANRIAELQRLEKESIEHEKKRKQAEHDDVQHKIKLERLRKMAQQAVYQGIIKEIGDDAFFKMDPDTLVKEQRERVDKERLETQKRLQQQEKQFDHHVRALHLEEMMERKALMMRRTKEAPQLHDAYENTKIAKAIAAHERQIKLWEMWAHVKEDALGFMNQTQDELKDNFEKVIYREWEEKLKAVRDQRLADRHAERKAERRAMYYKEKADEERRKRDEEERARQAQLDEFRKMERPPRQDHRGERRGGDRDRDRMEESRSTQDSNWRKGETTSSGPSSRSMGSGPFPPRDRQPMRERTENPPSAASQDTAWRAKTDSAPPPRPIATRPPMDRVERAAPPSNVPGGTWARGNVNKKESGKIRIPYTFSKKPEKQDCKCVRHAWVCTHSESGFLREKGACFPCVLSKNAISSCVCLTHLQPCIEEQNLLFLFSFRGESLNE</sequence>
<dbReference type="Gene3D" id="1.25.40.860">
    <property type="match status" value="1"/>
</dbReference>
<accession>A0A2A2LIZ7</accession>
<feature type="compositionally biased region" description="Basic and acidic residues" evidence="7">
    <location>
        <begin position="817"/>
        <end position="880"/>
    </location>
</feature>